<keyword evidence="2" id="KW-1185">Reference proteome</keyword>
<reference evidence="1 2" key="1">
    <citation type="submission" date="2019-10" db="EMBL/GenBank/DDBJ databases">
        <title>Gracilibacillus salitolerans sp. nov., a moderate halophile isolated from a saline soil in northwest China.</title>
        <authorList>
            <person name="Gan L."/>
        </authorList>
    </citation>
    <scope>NUCLEOTIDE SEQUENCE [LARGE SCALE GENOMIC DNA]</scope>
    <source>
        <strain evidence="1 2">TP2-8</strain>
    </source>
</reference>
<organism evidence="1 2">
    <name type="scientific">Gracilibacillus thailandensis</name>
    <dbReference type="NCBI Taxonomy" id="563735"/>
    <lineage>
        <taxon>Bacteria</taxon>
        <taxon>Bacillati</taxon>
        <taxon>Bacillota</taxon>
        <taxon>Bacilli</taxon>
        <taxon>Bacillales</taxon>
        <taxon>Bacillaceae</taxon>
        <taxon>Gracilibacillus</taxon>
    </lineage>
</organism>
<protein>
    <submittedName>
        <fullName evidence="1">Uncharacterized protein</fullName>
    </submittedName>
</protein>
<dbReference type="EMBL" id="WJEE01000002">
    <property type="protein sequence ID" value="MRI65144.1"/>
    <property type="molecule type" value="Genomic_DNA"/>
</dbReference>
<sequence length="68" mass="8401">MRRRSHRHKKSQYFVHYKYKTEKGDFENSGTYIHDKKRLSYSDVIKLEKEIKRRRETDNLVITNISQL</sequence>
<gene>
    <name evidence="1" type="ORF">GH885_02125</name>
</gene>
<dbReference type="AlphaFoldDB" id="A0A6N7QUD0"/>
<proteinExistence type="predicted"/>
<dbReference type="Proteomes" id="UP000435187">
    <property type="component" value="Unassembled WGS sequence"/>
</dbReference>
<name>A0A6N7QUD0_9BACI</name>
<dbReference type="RefSeq" id="WP_153834009.1">
    <property type="nucleotide sequence ID" value="NZ_JBHUMW010000105.1"/>
</dbReference>
<comment type="caution">
    <text evidence="1">The sequence shown here is derived from an EMBL/GenBank/DDBJ whole genome shotgun (WGS) entry which is preliminary data.</text>
</comment>
<accession>A0A6N7QUD0</accession>
<evidence type="ECO:0000313" key="1">
    <source>
        <dbReference type="EMBL" id="MRI65144.1"/>
    </source>
</evidence>
<evidence type="ECO:0000313" key="2">
    <source>
        <dbReference type="Proteomes" id="UP000435187"/>
    </source>
</evidence>